<dbReference type="Proteomes" id="UP000030649">
    <property type="component" value="Unassembled WGS sequence"/>
</dbReference>
<dbReference type="HOGENOM" id="CLU_3353862_0_0_2"/>
<evidence type="ECO:0000313" key="2">
    <source>
        <dbReference type="Proteomes" id="UP000030649"/>
    </source>
</evidence>
<accession>U1PDB7</accession>
<protein>
    <submittedName>
        <fullName evidence="1">Uncharacterized protein</fullName>
    </submittedName>
</protein>
<reference evidence="1 2" key="1">
    <citation type="journal article" date="2013" name="PLoS ONE">
        <title>Assembly-driven community genomics of a hypersaline microbial ecosystem.</title>
        <authorList>
            <person name="Podell S."/>
            <person name="Ugalde J.A."/>
            <person name="Narasingarao P."/>
            <person name="Banfield J.F."/>
            <person name="Heidelberg K.B."/>
            <person name="Allen E.E."/>
        </authorList>
    </citation>
    <scope>NUCLEOTIDE SEQUENCE [LARGE SCALE GENOMIC DNA]</scope>
    <source>
        <strain evidence="2">J07HQW1</strain>
    </source>
</reference>
<sequence length="37" mass="3921">MTNSLLGRITDTLFGTNSDANDDACCGVEIEEVDDGE</sequence>
<evidence type="ECO:0000313" key="1">
    <source>
        <dbReference type="EMBL" id="ERG90091.1"/>
    </source>
</evidence>
<gene>
    <name evidence="1" type="ORF">J07HQW1_00104</name>
</gene>
<organism evidence="1 2">
    <name type="scientific">Haloquadratum walsbyi J07HQW1</name>
    <dbReference type="NCBI Taxonomy" id="1238424"/>
    <lineage>
        <taxon>Archaea</taxon>
        <taxon>Methanobacteriati</taxon>
        <taxon>Methanobacteriota</taxon>
        <taxon>Stenosarchaea group</taxon>
        <taxon>Halobacteria</taxon>
        <taxon>Halobacteriales</taxon>
        <taxon>Haloferacaceae</taxon>
        <taxon>Haloquadratum</taxon>
    </lineage>
</organism>
<proteinExistence type="predicted"/>
<dbReference type="STRING" id="1238424.J07HQW1_00104"/>
<dbReference type="AlphaFoldDB" id="U1PDB7"/>
<name>U1PDB7_9EURY</name>
<dbReference type="EMBL" id="KE356560">
    <property type="protein sequence ID" value="ERG90091.1"/>
    <property type="molecule type" value="Genomic_DNA"/>
</dbReference>